<dbReference type="InterPro" id="IPR036291">
    <property type="entry name" value="NAD(P)-bd_dom_sf"/>
</dbReference>
<keyword evidence="3 4" id="KW-0560">Oxidoreductase</keyword>
<name>A0ABT1SQ42_9FIRM</name>
<dbReference type="Pfam" id="PF08546">
    <property type="entry name" value="ApbA_C"/>
    <property type="match status" value="1"/>
</dbReference>
<protein>
    <recommendedName>
        <fullName evidence="4">2-dehydropantoate 2-reductase</fullName>
        <ecNumber evidence="4">1.1.1.169</ecNumber>
    </recommendedName>
    <alternativeName>
        <fullName evidence="4">Ketopantoate reductase</fullName>
    </alternativeName>
</protein>
<feature type="domain" description="Ketopantoate reductase C-terminal" evidence="6">
    <location>
        <begin position="176"/>
        <end position="300"/>
    </location>
</feature>
<dbReference type="PANTHER" id="PTHR21708:SF26">
    <property type="entry name" value="2-DEHYDROPANTOATE 2-REDUCTASE"/>
    <property type="match status" value="1"/>
</dbReference>
<evidence type="ECO:0000256" key="4">
    <source>
        <dbReference type="RuleBase" id="RU362068"/>
    </source>
</evidence>
<dbReference type="InterPro" id="IPR013332">
    <property type="entry name" value="KPR_N"/>
</dbReference>
<evidence type="ECO:0000313" key="7">
    <source>
        <dbReference type="EMBL" id="MCQ5341748.1"/>
    </source>
</evidence>
<dbReference type="InterPro" id="IPR013328">
    <property type="entry name" value="6PGD_dom2"/>
</dbReference>
<dbReference type="PANTHER" id="PTHR21708">
    <property type="entry name" value="PROBABLE 2-DEHYDROPANTOATE 2-REDUCTASE"/>
    <property type="match status" value="1"/>
</dbReference>
<dbReference type="InterPro" id="IPR013752">
    <property type="entry name" value="KPA_reductase"/>
</dbReference>
<dbReference type="Pfam" id="PF02558">
    <property type="entry name" value="ApbA"/>
    <property type="match status" value="1"/>
</dbReference>
<comment type="catalytic activity">
    <reaction evidence="4">
        <text>(R)-pantoate + NADP(+) = 2-dehydropantoate + NADPH + H(+)</text>
        <dbReference type="Rhea" id="RHEA:16233"/>
        <dbReference type="ChEBI" id="CHEBI:11561"/>
        <dbReference type="ChEBI" id="CHEBI:15378"/>
        <dbReference type="ChEBI" id="CHEBI:15980"/>
        <dbReference type="ChEBI" id="CHEBI:57783"/>
        <dbReference type="ChEBI" id="CHEBI:58349"/>
        <dbReference type="EC" id="1.1.1.169"/>
    </reaction>
</comment>
<dbReference type="Gene3D" id="3.40.50.720">
    <property type="entry name" value="NAD(P)-binding Rossmann-like Domain"/>
    <property type="match status" value="1"/>
</dbReference>
<comment type="similarity">
    <text evidence="1 4">Belongs to the ketopantoate reductase family.</text>
</comment>
<gene>
    <name evidence="7" type="ORF">NE675_01685</name>
</gene>
<comment type="function">
    <text evidence="4">Catalyzes the NADPH-dependent reduction of ketopantoate into pantoic acid.</text>
</comment>
<dbReference type="RefSeq" id="WP_062411724.1">
    <property type="nucleotide sequence ID" value="NZ_JAJCIO010000002.1"/>
</dbReference>
<dbReference type="InterPro" id="IPR008927">
    <property type="entry name" value="6-PGluconate_DH-like_C_sf"/>
</dbReference>
<evidence type="ECO:0000256" key="1">
    <source>
        <dbReference type="ARBA" id="ARBA00007870"/>
    </source>
</evidence>
<evidence type="ECO:0000259" key="6">
    <source>
        <dbReference type="Pfam" id="PF08546"/>
    </source>
</evidence>
<dbReference type="EMBL" id="JANGEW010000002">
    <property type="protein sequence ID" value="MCQ5341748.1"/>
    <property type="molecule type" value="Genomic_DNA"/>
</dbReference>
<keyword evidence="2 4" id="KW-0521">NADP</keyword>
<keyword evidence="8" id="KW-1185">Reference proteome</keyword>
<dbReference type="SUPFAM" id="SSF48179">
    <property type="entry name" value="6-phosphogluconate dehydrogenase C-terminal domain-like"/>
    <property type="match status" value="1"/>
</dbReference>
<organism evidence="7 8">
    <name type="scientific">Megasphaera massiliensis</name>
    <dbReference type="NCBI Taxonomy" id="1232428"/>
    <lineage>
        <taxon>Bacteria</taxon>
        <taxon>Bacillati</taxon>
        <taxon>Bacillota</taxon>
        <taxon>Negativicutes</taxon>
        <taxon>Veillonellales</taxon>
        <taxon>Veillonellaceae</taxon>
        <taxon>Megasphaera</taxon>
    </lineage>
</organism>
<evidence type="ECO:0000256" key="3">
    <source>
        <dbReference type="ARBA" id="ARBA00023002"/>
    </source>
</evidence>
<proteinExistence type="inferred from homology"/>
<feature type="domain" description="Ketopantoate reductase N-terminal" evidence="5">
    <location>
        <begin position="3"/>
        <end position="149"/>
    </location>
</feature>
<evidence type="ECO:0000259" key="5">
    <source>
        <dbReference type="Pfam" id="PF02558"/>
    </source>
</evidence>
<evidence type="ECO:0000256" key="2">
    <source>
        <dbReference type="ARBA" id="ARBA00022857"/>
    </source>
</evidence>
<evidence type="ECO:0000313" key="8">
    <source>
        <dbReference type="Proteomes" id="UP001206692"/>
    </source>
</evidence>
<dbReference type="InterPro" id="IPR003710">
    <property type="entry name" value="ApbA"/>
</dbReference>
<reference evidence="7 8" key="1">
    <citation type="submission" date="2022-06" db="EMBL/GenBank/DDBJ databases">
        <title>Isolation of gut microbiota from human fecal samples.</title>
        <authorList>
            <person name="Pamer E.G."/>
            <person name="Barat B."/>
            <person name="Waligurski E."/>
            <person name="Medina S."/>
            <person name="Paddock L."/>
            <person name="Mostad J."/>
        </authorList>
    </citation>
    <scope>NUCLEOTIDE SEQUENCE [LARGE SCALE GENOMIC DNA]</scope>
    <source>
        <strain evidence="7 8">DFI.1.1</strain>
    </source>
</reference>
<dbReference type="SUPFAM" id="SSF51735">
    <property type="entry name" value="NAD(P)-binding Rossmann-fold domains"/>
    <property type="match status" value="1"/>
</dbReference>
<accession>A0ABT1SQ42</accession>
<dbReference type="Proteomes" id="UP001206692">
    <property type="component" value="Unassembled WGS sequence"/>
</dbReference>
<dbReference type="InterPro" id="IPR051402">
    <property type="entry name" value="KPR-Related"/>
</dbReference>
<sequence length="303" mass="32863">MKIAVIGAGAMGSIYGGRLSQKNDVFMIDKIENVVNTINQDGITLVENGEDHVFHPKAGTSSEGLGEMDLIILFVKALWSKAALEENKALIGPNTYVMTLQNGSGHEDILKEFCPLSHIVIGTTEDNGAILGAGKIRHGGVGKTNIGMLTDDTEGFLNRLKATLDEAGFKALIHDNIQQLIWDKLFTNISLSAVTGILGVKMGFIAGNEHAWNMTKQLVSEAMEVAHAMGLSFDEKEMLERIHKTSEANPEGETSIYADLKNGRRTEVDTISGSVVRAAKKYNVAVPTHTFLVEMVHAMEGRN</sequence>
<dbReference type="NCBIfam" id="TIGR00745">
    <property type="entry name" value="apbA_panE"/>
    <property type="match status" value="1"/>
</dbReference>
<comment type="pathway">
    <text evidence="4">Cofactor biosynthesis; (R)-pantothenate biosynthesis; (R)-pantoate from 3-methyl-2-oxobutanoate: step 2/2.</text>
</comment>
<dbReference type="EC" id="1.1.1.169" evidence="4"/>
<dbReference type="Gene3D" id="1.10.1040.10">
    <property type="entry name" value="N-(1-d-carboxylethyl)-l-norvaline Dehydrogenase, domain 2"/>
    <property type="match status" value="1"/>
</dbReference>
<keyword evidence="4" id="KW-0566">Pantothenate biosynthesis</keyword>
<comment type="caution">
    <text evidence="7">The sequence shown here is derived from an EMBL/GenBank/DDBJ whole genome shotgun (WGS) entry which is preliminary data.</text>
</comment>